<gene>
    <name evidence="2" type="ORF">EAH80_01075</name>
</gene>
<evidence type="ECO:0000313" key="3">
    <source>
        <dbReference type="Proteomes" id="UP000320095"/>
    </source>
</evidence>
<feature type="compositionally biased region" description="Basic and acidic residues" evidence="1">
    <location>
        <begin position="68"/>
        <end position="86"/>
    </location>
</feature>
<evidence type="ECO:0000256" key="1">
    <source>
        <dbReference type="SAM" id="MobiDB-lite"/>
    </source>
</evidence>
<keyword evidence="3" id="KW-1185">Reference proteome</keyword>
<dbReference type="AlphaFoldDB" id="A0A502EFX8"/>
<accession>A0A502EFX8</accession>
<protein>
    <submittedName>
        <fullName evidence="2">Uncharacterized protein</fullName>
    </submittedName>
</protein>
<dbReference type="Proteomes" id="UP000320095">
    <property type="component" value="Unassembled WGS sequence"/>
</dbReference>
<dbReference type="EMBL" id="RCZG01000001">
    <property type="protein sequence ID" value="TPG36588.1"/>
    <property type="molecule type" value="Genomic_DNA"/>
</dbReference>
<sequence length="86" mass="9856">MGGPLYGVTVVALEQLVSAPFALRHLADLGRVEDGFDGARPARQAGDSDRRPHRQSWNRRRAQPGRPESYRRDRLNDNENDELWCR</sequence>
<dbReference type="SUPFAM" id="SSF89796">
    <property type="entry name" value="CoA-transferase family III (CaiB/BaiF)"/>
    <property type="match status" value="1"/>
</dbReference>
<proteinExistence type="predicted"/>
<evidence type="ECO:0000313" key="2">
    <source>
        <dbReference type="EMBL" id="TPG36588.1"/>
    </source>
</evidence>
<organism evidence="2 3">
    <name type="scientific">Mycolicibacterium hodleri</name>
    <dbReference type="NCBI Taxonomy" id="49897"/>
    <lineage>
        <taxon>Bacteria</taxon>
        <taxon>Bacillati</taxon>
        <taxon>Actinomycetota</taxon>
        <taxon>Actinomycetes</taxon>
        <taxon>Mycobacteriales</taxon>
        <taxon>Mycobacteriaceae</taxon>
        <taxon>Mycolicibacterium</taxon>
    </lineage>
</organism>
<reference evidence="2 3" key="1">
    <citation type="journal article" date="2019" name="Environ. Microbiol.">
        <title>Species interactions and distinct microbial communities in high Arctic permafrost affected cryosols are associated with the CH4 and CO2 gas fluxes.</title>
        <authorList>
            <person name="Altshuler I."/>
            <person name="Hamel J."/>
            <person name="Turney S."/>
            <person name="Magnuson E."/>
            <person name="Levesque R."/>
            <person name="Greer C."/>
            <person name="Whyte L.G."/>
        </authorList>
    </citation>
    <scope>NUCLEOTIDE SEQUENCE [LARGE SCALE GENOMIC DNA]</scope>
    <source>
        <strain evidence="2 3">S5.20</strain>
    </source>
</reference>
<dbReference type="InterPro" id="IPR023606">
    <property type="entry name" value="CoA-Trfase_III_dom_1_sf"/>
</dbReference>
<name>A0A502EFX8_9MYCO</name>
<feature type="region of interest" description="Disordered" evidence="1">
    <location>
        <begin position="33"/>
        <end position="86"/>
    </location>
</feature>
<comment type="caution">
    <text evidence="2">The sequence shown here is derived from an EMBL/GenBank/DDBJ whole genome shotgun (WGS) entry which is preliminary data.</text>
</comment>
<feature type="compositionally biased region" description="Basic residues" evidence="1">
    <location>
        <begin position="51"/>
        <end position="63"/>
    </location>
</feature>